<dbReference type="EMBL" id="VSIJ01000005">
    <property type="protein sequence ID" value="TXX67152.1"/>
    <property type="molecule type" value="Genomic_DNA"/>
</dbReference>
<evidence type="ECO:0000313" key="1">
    <source>
        <dbReference type="EMBL" id="TXX67152.1"/>
    </source>
</evidence>
<name>A0ABD7SQP7_VIBCL</name>
<evidence type="ECO:0000313" key="2">
    <source>
        <dbReference type="Proteomes" id="UP000323819"/>
    </source>
</evidence>
<reference evidence="1 2" key="1">
    <citation type="submission" date="2019-06" db="EMBL/GenBank/DDBJ databases">
        <title>Vibrio cholerae phylogeny based on whole-genome sequencing reveals genetic diversity and population strucutre.</title>
        <authorList>
            <person name="Zhiqiu Y."/>
            <person name="Bin L."/>
            <person name="Lingyan J."/>
        </authorList>
    </citation>
    <scope>NUCLEOTIDE SEQUENCE [LARGE SCALE GENOMIC DNA]</scope>
    <source>
        <strain evidence="1 2">N2814</strain>
    </source>
</reference>
<proteinExistence type="predicted"/>
<dbReference type="AlphaFoldDB" id="A0ABD7SQP7"/>
<gene>
    <name evidence="1" type="ORF">FXF03_00875</name>
</gene>
<dbReference type="Proteomes" id="UP000323819">
    <property type="component" value="Unassembled WGS sequence"/>
</dbReference>
<organism evidence="1 2">
    <name type="scientific">Vibrio cholerae</name>
    <dbReference type="NCBI Taxonomy" id="666"/>
    <lineage>
        <taxon>Bacteria</taxon>
        <taxon>Pseudomonadati</taxon>
        <taxon>Pseudomonadota</taxon>
        <taxon>Gammaproteobacteria</taxon>
        <taxon>Vibrionales</taxon>
        <taxon>Vibrionaceae</taxon>
        <taxon>Vibrio</taxon>
    </lineage>
</organism>
<dbReference type="RefSeq" id="WP_119564899.1">
    <property type="nucleotide sequence ID" value="NZ_NOJJ01000024.1"/>
</dbReference>
<protein>
    <submittedName>
        <fullName evidence="1">Uncharacterized protein</fullName>
    </submittedName>
</protein>
<comment type="caution">
    <text evidence="1">The sequence shown here is derived from an EMBL/GenBank/DDBJ whole genome shotgun (WGS) entry which is preliminary data.</text>
</comment>
<accession>A0ABD7SQP7</accession>
<sequence length="110" mass="13257">MTITYNHFLKDAYNNCKYKSEYTFKEFVRSRNNDPEFFREWLIANRGSNPDMKFVNSIVKTFINYRHAKPRAMGYILADLQRNWKIQMPLVEGILTAEYWLNKLPKSKTH</sequence>